<name>A0A5E4XII9_9BURK</name>
<proteinExistence type="predicted"/>
<reference evidence="1 2" key="1">
    <citation type="submission" date="2019-08" db="EMBL/GenBank/DDBJ databases">
        <authorList>
            <person name="Peeters C."/>
        </authorList>
    </citation>
    <scope>NUCLEOTIDE SEQUENCE [LARGE SCALE GENOMIC DNA]</scope>
    <source>
        <strain evidence="1 2">LMG 31010</strain>
    </source>
</reference>
<dbReference type="Proteomes" id="UP000343335">
    <property type="component" value="Unassembled WGS sequence"/>
</dbReference>
<organism evidence="1 2">
    <name type="scientific">Pandoraea commovens</name>
    <dbReference type="NCBI Taxonomy" id="2508289"/>
    <lineage>
        <taxon>Bacteria</taxon>
        <taxon>Pseudomonadati</taxon>
        <taxon>Pseudomonadota</taxon>
        <taxon>Betaproteobacteria</taxon>
        <taxon>Burkholderiales</taxon>
        <taxon>Burkholderiaceae</taxon>
        <taxon>Pandoraea</taxon>
    </lineage>
</organism>
<accession>A0A5E4XII9</accession>
<evidence type="ECO:0000313" key="2">
    <source>
        <dbReference type="Proteomes" id="UP000343335"/>
    </source>
</evidence>
<protein>
    <submittedName>
        <fullName evidence="1">Uncharacterized protein</fullName>
    </submittedName>
</protein>
<sequence>MALTTAHTKARVMPRKNSISEKFADFALAIRLPTGGRGKTACEPRRWGSGMTMSAPALCTIE</sequence>
<evidence type="ECO:0000313" key="1">
    <source>
        <dbReference type="EMBL" id="VVE36191.1"/>
    </source>
</evidence>
<dbReference type="EMBL" id="CABPSA010000007">
    <property type="protein sequence ID" value="VVE36191.1"/>
    <property type="molecule type" value="Genomic_DNA"/>
</dbReference>
<gene>
    <name evidence="1" type="ORF">PCO31010_03927</name>
</gene>
<dbReference type="AlphaFoldDB" id="A0A5E4XII9"/>